<evidence type="ECO:0000256" key="6">
    <source>
        <dbReference type="ARBA" id="ARBA00023004"/>
    </source>
</evidence>
<evidence type="ECO:0000313" key="9">
    <source>
        <dbReference type="Proteomes" id="UP000199754"/>
    </source>
</evidence>
<dbReference type="Gene3D" id="2.60.120.620">
    <property type="entry name" value="q2cbj1_9rhob like domain"/>
    <property type="match status" value="1"/>
</dbReference>
<gene>
    <name evidence="8" type="ORF">SULPSESMR1_00687</name>
</gene>
<reference evidence="8 9" key="1">
    <citation type="submission" date="2017-07" db="EMBL/GenBank/DDBJ databases">
        <title>Genome Sequence of Sulfitobacter pseudonitzschiae Strain SMR1 Isolated from a culture of the Diatom Skeletonema marinoi.</title>
        <authorList>
            <person name="Topel M."/>
            <person name="Pinder M.I.M."/>
            <person name="Johansson O.N."/>
            <person name="Kourtchenko O."/>
            <person name="Godhe A."/>
            <person name="Clarke A.K."/>
        </authorList>
    </citation>
    <scope>NUCLEOTIDE SEQUENCE [LARGE SCALE GENOMIC DNA]</scope>
    <source>
        <strain evidence="8 9">SMR1</strain>
    </source>
</reference>
<keyword evidence="4" id="KW-0223">Dioxygenase</keyword>
<feature type="domain" description="Fe2OG dioxygenase" evidence="7">
    <location>
        <begin position="82"/>
        <end position="179"/>
    </location>
</feature>
<dbReference type="GO" id="GO:0031418">
    <property type="term" value="F:L-ascorbic acid binding"/>
    <property type="evidence" value="ECO:0007669"/>
    <property type="project" value="UniProtKB-KW"/>
</dbReference>
<evidence type="ECO:0000256" key="2">
    <source>
        <dbReference type="ARBA" id="ARBA00022723"/>
    </source>
</evidence>
<dbReference type="Proteomes" id="UP000199754">
    <property type="component" value="Chromosome"/>
</dbReference>
<evidence type="ECO:0000256" key="3">
    <source>
        <dbReference type="ARBA" id="ARBA00022896"/>
    </source>
</evidence>
<proteinExistence type="predicted"/>
<evidence type="ECO:0000256" key="1">
    <source>
        <dbReference type="ARBA" id="ARBA00001961"/>
    </source>
</evidence>
<keyword evidence="3" id="KW-0847">Vitamin C</keyword>
<evidence type="ECO:0000256" key="4">
    <source>
        <dbReference type="ARBA" id="ARBA00022964"/>
    </source>
</evidence>
<keyword evidence="6" id="KW-0408">Iron</keyword>
<dbReference type="EMBL" id="CP022415">
    <property type="protein sequence ID" value="ASM71518.1"/>
    <property type="molecule type" value="Genomic_DNA"/>
</dbReference>
<dbReference type="STRING" id="1402135.SAMN05444149_103779"/>
<accession>A0A221JXQ8</accession>
<keyword evidence="9" id="KW-1185">Reference proteome</keyword>
<comment type="cofactor">
    <cofactor evidence="1">
        <name>L-ascorbate</name>
        <dbReference type="ChEBI" id="CHEBI:38290"/>
    </cofactor>
</comment>
<dbReference type="InterPro" id="IPR005123">
    <property type="entry name" value="Oxoglu/Fe-dep_dioxygenase_dom"/>
</dbReference>
<dbReference type="SMART" id="SM00702">
    <property type="entry name" value="P4Hc"/>
    <property type="match status" value="1"/>
</dbReference>
<dbReference type="InterPro" id="IPR044862">
    <property type="entry name" value="Pro_4_hyd_alph_FE2OG_OXY"/>
</dbReference>
<dbReference type="GO" id="GO:0005506">
    <property type="term" value="F:iron ion binding"/>
    <property type="evidence" value="ECO:0007669"/>
    <property type="project" value="InterPro"/>
</dbReference>
<organism evidence="8 9">
    <name type="scientific">Pseudosulfitobacter pseudonitzschiae</name>
    <dbReference type="NCBI Taxonomy" id="1402135"/>
    <lineage>
        <taxon>Bacteria</taxon>
        <taxon>Pseudomonadati</taxon>
        <taxon>Pseudomonadota</taxon>
        <taxon>Alphaproteobacteria</taxon>
        <taxon>Rhodobacterales</taxon>
        <taxon>Roseobacteraceae</taxon>
        <taxon>Pseudosulfitobacter</taxon>
    </lineage>
</organism>
<dbReference type="InterPro" id="IPR006620">
    <property type="entry name" value="Pro_4_hyd_alph"/>
</dbReference>
<keyword evidence="2" id="KW-0479">Metal-binding</keyword>
<evidence type="ECO:0000256" key="5">
    <source>
        <dbReference type="ARBA" id="ARBA00023002"/>
    </source>
</evidence>
<sequence>MLSVHVVPDAFSVGECEAIIAAIAGAPTNEALLVGRNKDHALRTAELVWIDDVDGMGWVMDRLIDLVRRSNLNHFCFDLTAFEESPQVAIYTAQDAGHFAWHSDIGGGPVSAKRKLTLVLQLSPDDAYEGGDLEFMPGAQVLTANRTQGCVSVFPSFTLHQVTPVASGVRHSLTVWAHGPAFR</sequence>
<evidence type="ECO:0000313" key="8">
    <source>
        <dbReference type="EMBL" id="ASM71518.1"/>
    </source>
</evidence>
<dbReference type="KEGG" id="spse:SULPSESMR1_00687"/>
<dbReference type="GO" id="GO:0016705">
    <property type="term" value="F:oxidoreductase activity, acting on paired donors, with incorporation or reduction of molecular oxygen"/>
    <property type="evidence" value="ECO:0007669"/>
    <property type="project" value="InterPro"/>
</dbReference>
<dbReference type="OrthoDB" id="9812472at2"/>
<dbReference type="PROSITE" id="PS51471">
    <property type="entry name" value="FE2OG_OXY"/>
    <property type="match status" value="1"/>
</dbReference>
<dbReference type="GO" id="GO:0051213">
    <property type="term" value="F:dioxygenase activity"/>
    <property type="evidence" value="ECO:0007669"/>
    <property type="project" value="UniProtKB-KW"/>
</dbReference>
<evidence type="ECO:0000259" key="7">
    <source>
        <dbReference type="PROSITE" id="PS51471"/>
    </source>
</evidence>
<protein>
    <submittedName>
        <fullName evidence="8">Fe(II)-dependent oxygenase superfamily protein</fullName>
    </submittedName>
</protein>
<keyword evidence="5" id="KW-0560">Oxidoreductase</keyword>
<dbReference type="RefSeq" id="WP_089419568.1">
    <property type="nucleotide sequence ID" value="NZ_CP022415.1"/>
</dbReference>
<dbReference type="Pfam" id="PF13640">
    <property type="entry name" value="2OG-FeII_Oxy_3"/>
    <property type="match status" value="1"/>
</dbReference>
<name>A0A221JXQ8_9RHOB</name>
<dbReference type="AlphaFoldDB" id="A0A221JXQ8"/>